<organism evidence="10 11">
    <name type="scientific">Solirubrobacter ginsenosidimutans</name>
    <dbReference type="NCBI Taxonomy" id="490573"/>
    <lineage>
        <taxon>Bacteria</taxon>
        <taxon>Bacillati</taxon>
        <taxon>Actinomycetota</taxon>
        <taxon>Thermoleophilia</taxon>
        <taxon>Solirubrobacterales</taxon>
        <taxon>Solirubrobacteraceae</taxon>
        <taxon>Solirubrobacter</taxon>
    </lineage>
</organism>
<comment type="catalytic activity">
    <reaction evidence="6">
        <text>arsenic triglutathione + [thioredoxin]-dithiol + S-adenosyl-L-methionine + 2 H2O = methylarsonous acid + [thioredoxin]-disulfide + 3 glutathione + S-adenosyl-L-homocysteine + H(+)</text>
        <dbReference type="Rhea" id="RHEA:69460"/>
        <dbReference type="Rhea" id="RHEA-COMP:10698"/>
        <dbReference type="Rhea" id="RHEA-COMP:10700"/>
        <dbReference type="ChEBI" id="CHEBI:15377"/>
        <dbReference type="ChEBI" id="CHEBI:15378"/>
        <dbReference type="ChEBI" id="CHEBI:17826"/>
        <dbReference type="ChEBI" id="CHEBI:29950"/>
        <dbReference type="ChEBI" id="CHEBI:50058"/>
        <dbReference type="ChEBI" id="CHEBI:57856"/>
        <dbReference type="ChEBI" id="CHEBI:57925"/>
        <dbReference type="ChEBI" id="CHEBI:59789"/>
        <dbReference type="ChEBI" id="CHEBI:183640"/>
        <dbReference type="EC" id="2.1.1.137"/>
    </reaction>
</comment>
<feature type="domain" description="Methyltransferase" evidence="9">
    <location>
        <begin position="83"/>
        <end position="229"/>
    </location>
</feature>
<dbReference type="PANTHER" id="PTHR43675:SF8">
    <property type="entry name" value="ARSENITE METHYLTRANSFERASE"/>
    <property type="match status" value="1"/>
</dbReference>
<comment type="catalytic activity">
    <reaction evidence="8">
        <text>arsenic triglutathione + 3 [thioredoxin]-dithiol + 3 S-adenosyl-L-methionine = trimethylarsine + 3 [thioredoxin]-disulfide + 3 glutathione + 3 S-adenosyl-L-homocysteine + 3 H(+)</text>
        <dbReference type="Rhea" id="RHEA:69432"/>
        <dbReference type="Rhea" id="RHEA-COMP:10698"/>
        <dbReference type="Rhea" id="RHEA-COMP:10700"/>
        <dbReference type="ChEBI" id="CHEBI:15378"/>
        <dbReference type="ChEBI" id="CHEBI:27130"/>
        <dbReference type="ChEBI" id="CHEBI:29950"/>
        <dbReference type="ChEBI" id="CHEBI:50058"/>
        <dbReference type="ChEBI" id="CHEBI:57856"/>
        <dbReference type="ChEBI" id="CHEBI:57925"/>
        <dbReference type="ChEBI" id="CHEBI:59789"/>
        <dbReference type="ChEBI" id="CHEBI:183640"/>
        <dbReference type="EC" id="2.1.1.137"/>
    </reaction>
</comment>
<accession>A0A9X3S263</accession>
<dbReference type="GO" id="GO:0030791">
    <property type="term" value="F:arsenite methyltransferase activity"/>
    <property type="evidence" value="ECO:0007669"/>
    <property type="project" value="UniProtKB-EC"/>
</dbReference>
<dbReference type="Gene3D" id="3.40.50.150">
    <property type="entry name" value="Vaccinia Virus protein VP39"/>
    <property type="match status" value="1"/>
</dbReference>
<dbReference type="PANTHER" id="PTHR43675">
    <property type="entry name" value="ARSENITE METHYLTRANSFERASE"/>
    <property type="match status" value="1"/>
</dbReference>
<dbReference type="AlphaFoldDB" id="A0A9X3S263"/>
<keyword evidence="1" id="KW-0808">Transferase</keyword>
<dbReference type="RefSeq" id="WP_270043470.1">
    <property type="nucleotide sequence ID" value="NZ_JAPDOD010000031.1"/>
</dbReference>
<evidence type="ECO:0000256" key="4">
    <source>
        <dbReference type="ARBA" id="ARBA00034521"/>
    </source>
</evidence>
<evidence type="ECO:0000256" key="7">
    <source>
        <dbReference type="ARBA" id="ARBA00047943"/>
    </source>
</evidence>
<dbReference type="EC" id="2.1.1.137" evidence="4"/>
<evidence type="ECO:0000256" key="5">
    <source>
        <dbReference type="ARBA" id="ARBA00034545"/>
    </source>
</evidence>
<comment type="caution">
    <text evidence="10">The sequence shown here is derived from an EMBL/GenBank/DDBJ whole genome shotgun (WGS) entry which is preliminary data.</text>
</comment>
<evidence type="ECO:0000256" key="6">
    <source>
        <dbReference type="ARBA" id="ARBA00047941"/>
    </source>
</evidence>
<dbReference type="GO" id="GO:0032259">
    <property type="term" value="P:methylation"/>
    <property type="evidence" value="ECO:0007669"/>
    <property type="project" value="UniProtKB-KW"/>
</dbReference>
<protein>
    <recommendedName>
        <fullName evidence="5">Arsenite methyltransferase</fullName>
        <ecNumber evidence="4">2.1.1.137</ecNumber>
    </recommendedName>
</protein>
<proteinExistence type="inferred from homology"/>
<name>A0A9X3S263_9ACTN</name>
<evidence type="ECO:0000256" key="8">
    <source>
        <dbReference type="ARBA" id="ARBA00048428"/>
    </source>
</evidence>
<evidence type="ECO:0000256" key="1">
    <source>
        <dbReference type="ARBA" id="ARBA00022679"/>
    </source>
</evidence>
<comment type="catalytic activity">
    <reaction evidence="7">
        <text>arsenic triglutathione + 2 [thioredoxin]-dithiol + 2 S-adenosyl-L-methionine + H2O = dimethylarsinous acid + 2 [thioredoxin]-disulfide + 3 glutathione + 2 S-adenosyl-L-homocysteine + 2 H(+)</text>
        <dbReference type="Rhea" id="RHEA:69464"/>
        <dbReference type="Rhea" id="RHEA-COMP:10698"/>
        <dbReference type="Rhea" id="RHEA-COMP:10700"/>
        <dbReference type="ChEBI" id="CHEBI:15377"/>
        <dbReference type="ChEBI" id="CHEBI:15378"/>
        <dbReference type="ChEBI" id="CHEBI:23808"/>
        <dbReference type="ChEBI" id="CHEBI:29950"/>
        <dbReference type="ChEBI" id="CHEBI:50058"/>
        <dbReference type="ChEBI" id="CHEBI:57856"/>
        <dbReference type="ChEBI" id="CHEBI:57925"/>
        <dbReference type="ChEBI" id="CHEBI:59789"/>
        <dbReference type="ChEBI" id="CHEBI:183640"/>
        <dbReference type="EC" id="2.1.1.137"/>
    </reaction>
</comment>
<evidence type="ECO:0000313" key="10">
    <source>
        <dbReference type="EMBL" id="MDA0164220.1"/>
    </source>
</evidence>
<sequence length="257" mass="26968">MAELTNDALRETVRERYAAAARATTEPAAKSGCCGSDPAIITDEQAEHFGRGLYADGERDELPEEALIASLGCGNPTAMADLSPGDTVLDLGSGGGIDVLLSARRVAPTGTAYGLDMTDEMLELARANQAKAGITNVHWLKGHIEAIPLPAASVDVVLSNCVINLSTDKPQVLRETARVLKPGGRFAVSDVIADPGMDDATRADVSQYVGCIAGALTRDEYTRYLAAAGLTDIEITETHRVHEAAGSAIIRARKPAV</sequence>
<keyword evidence="2" id="KW-0949">S-adenosyl-L-methionine</keyword>
<evidence type="ECO:0000256" key="3">
    <source>
        <dbReference type="ARBA" id="ARBA00034487"/>
    </source>
</evidence>
<dbReference type="InterPro" id="IPR026669">
    <property type="entry name" value="Arsenite_MeTrfase-like"/>
</dbReference>
<dbReference type="Proteomes" id="UP001149140">
    <property type="component" value="Unassembled WGS sequence"/>
</dbReference>
<keyword evidence="11" id="KW-1185">Reference proteome</keyword>
<dbReference type="CDD" id="cd02440">
    <property type="entry name" value="AdoMet_MTases"/>
    <property type="match status" value="1"/>
</dbReference>
<dbReference type="Pfam" id="PF13847">
    <property type="entry name" value="Methyltransf_31"/>
    <property type="match status" value="1"/>
</dbReference>
<keyword evidence="10" id="KW-0489">Methyltransferase</keyword>
<evidence type="ECO:0000259" key="9">
    <source>
        <dbReference type="Pfam" id="PF13847"/>
    </source>
</evidence>
<dbReference type="InterPro" id="IPR025714">
    <property type="entry name" value="Methyltranfer_dom"/>
</dbReference>
<gene>
    <name evidence="10" type="primary">arsM</name>
    <name evidence="10" type="ORF">OM076_28375</name>
</gene>
<dbReference type="InterPro" id="IPR029063">
    <property type="entry name" value="SAM-dependent_MTases_sf"/>
</dbReference>
<dbReference type="SUPFAM" id="SSF53335">
    <property type="entry name" value="S-adenosyl-L-methionine-dependent methyltransferases"/>
    <property type="match status" value="1"/>
</dbReference>
<comment type="similarity">
    <text evidence="3">Belongs to the methyltransferase superfamily. Arsenite methyltransferase family.</text>
</comment>
<evidence type="ECO:0000313" key="11">
    <source>
        <dbReference type="Proteomes" id="UP001149140"/>
    </source>
</evidence>
<evidence type="ECO:0000256" key="2">
    <source>
        <dbReference type="ARBA" id="ARBA00022691"/>
    </source>
</evidence>
<dbReference type="NCBIfam" id="NF008823">
    <property type="entry name" value="PRK11873.1"/>
    <property type="match status" value="1"/>
</dbReference>
<dbReference type="EMBL" id="JAPDOD010000031">
    <property type="protein sequence ID" value="MDA0164220.1"/>
    <property type="molecule type" value="Genomic_DNA"/>
</dbReference>
<reference evidence="10" key="1">
    <citation type="submission" date="2022-10" db="EMBL/GenBank/DDBJ databases">
        <title>The WGS of Solirubrobacter ginsenosidimutans DSM 21036.</title>
        <authorList>
            <person name="Jiang Z."/>
        </authorList>
    </citation>
    <scope>NUCLEOTIDE SEQUENCE</scope>
    <source>
        <strain evidence="10">DSM 21036</strain>
    </source>
</reference>